<proteinExistence type="predicted"/>
<gene>
    <name evidence="3" type="ORF">tloyanaT_19400</name>
</gene>
<dbReference type="Pfam" id="PF06468">
    <property type="entry name" value="Spond_N"/>
    <property type="match status" value="1"/>
</dbReference>
<evidence type="ECO:0000256" key="1">
    <source>
        <dbReference type="SAM" id="SignalP"/>
    </source>
</evidence>
<feature type="signal peptide" evidence="1">
    <location>
        <begin position="1"/>
        <end position="20"/>
    </location>
</feature>
<dbReference type="Proteomes" id="UP001157134">
    <property type="component" value="Unassembled WGS sequence"/>
</dbReference>
<name>A0ABQ6HC57_9GAMM</name>
<dbReference type="EMBL" id="BSSV01000003">
    <property type="protein sequence ID" value="GLX85688.1"/>
    <property type="molecule type" value="Genomic_DNA"/>
</dbReference>
<evidence type="ECO:0000313" key="3">
    <source>
        <dbReference type="EMBL" id="GLX85688.1"/>
    </source>
</evidence>
<feature type="chain" id="PRO_5047481981" description="Spondin domain-containing protein" evidence="1">
    <location>
        <begin position="21"/>
        <end position="231"/>
    </location>
</feature>
<dbReference type="InterPro" id="IPR038678">
    <property type="entry name" value="Spondin_N_sf"/>
</dbReference>
<organism evidence="3 4">
    <name type="scientific">Thalassotalea loyana</name>
    <dbReference type="NCBI Taxonomy" id="280483"/>
    <lineage>
        <taxon>Bacteria</taxon>
        <taxon>Pseudomonadati</taxon>
        <taxon>Pseudomonadota</taxon>
        <taxon>Gammaproteobacteria</taxon>
        <taxon>Alteromonadales</taxon>
        <taxon>Colwelliaceae</taxon>
        <taxon>Thalassotalea</taxon>
    </lineage>
</organism>
<evidence type="ECO:0000313" key="4">
    <source>
        <dbReference type="Proteomes" id="UP001157134"/>
    </source>
</evidence>
<protein>
    <recommendedName>
        <fullName evidence="2">Spondin domain-containing protein</fullName>
    </recommendedName>
</protein>
<keyword evidence="4" id="KW-1185">Reference proteome</keyword>
<keyword evidence="1" id="KW-0732">Signal</keyword>
<sequence>MKGKLLTLSALMALSPLAMAQQLEVTVTNITHGIHYTPLVIAAHDDSVALFSLGEAASPELQAMAEGGDISGLATVLNGASADVVENPAAGLLAPAMSTTASMDTADGNMYLSIAGMMLPTNDGFVALNSWPIPTEAGTYTVYLNAYDAGTEANDEIINGGGASGTPGIPVAPGGDGGTGATGVTTEESNETVHIHRGALGDDNPTGGVSDLDNKVHRWLNPVAKVTVVVM</sequence>
<accession>A0ABQ6HC57</accession>
<feature type="domain" description="Spondin" evidence="2">
    <location>
        <begin position="34"/>
        <end position="153"/>
    </location>
</feature>
<reference evidence="3 4" key="1">
    <citation type="submission" date="2023-03" db="EMBL/GenBank/DDBJ databases">
        <title>Thalassotalea loyana LMG 22536T draft genome sequence.</title>
        <authorList>
            <person name="Sawabe T."/>
        </authorList>
    </citation>
    <scope>NUCLEOTIDE SEQUENCE [LARGE SCALE GENOMIC DNA]</scope>
    <source>
        <strain evidence="3 4">LMG 22536</strain>
    </source>
</reference>
<dbReference type="NCBIfam" id="NF038123">
    <property type="entry name" value="NF038123_dom"/>
    <property type="match status" value="1"/>
</dbReference>
<dbReference type="RefSeq" id="WP_284298023.1">
    <property type="nucleotide sequence ID" value="NZ_BSSV01000003.1"/>
</dbReference>
<evidence type="ECO:0000259" key="2">
    <source>
        <dbReference type="Pfam" id="PF06468"/>
    </source>
</evidence>
<comment type="caution">
    <text evidence="3">The sequence shown here is derived from an EMBL/GenBank/DDBJ whole genome shotgun (WGS) entry which is preliminary data.</text>
</comment>
<dbReference type="Gene3D" id="2.60.40.2130">
    <property type="entry name" value="F-spondin domain"/>
    <property type="match status" value="1"/>
</dbReference>
<dbReference type="InterPro" id="IPR009465">
    <property type="entry name" value="Spondin_N"/>
</dbReference>